<keyword evidence="1 2" id="KW-0732">Signal</keyword>
<evidence type="ECO:0000313" key="3">
    <source>
        <dbReference type="EMBL" id="HDI83861.1"/>
    </source>
</evidence>
<dbReference type="EMBL" id="DQWE01000407">
    <property type="protein sequence ID" value="HDI83861.1"/>
    <property type="molecule type" value="Genomic_DNA"/>
</dbReference>
<evidence type="ECO:0000256" key="2">
    <source>
        <dbReference type="SAM" id="SignalP"/>
    </source>
</evidence>
<dbReference type="Gene3D" id="2.60.40.1220">
    <property type="match status" value="1"/>
</dbReference>
<evidence type="ECO:0008006" key="4">
    <source>
        <dbReference type="Google" id="ProtNLM"/>
    </source>
</evidence>
<dbReference type="PROSITE" id="PS51257">
    <property type="entry name" value="PROKAR_LIPOPROTEIN"/>
    <property type="match status" value="1"/>
</dbReference>
<protein>
    <recommendedName>
        <fullName evidence="4">SbsA Ig-like domain-containing protein</fullName>
    </recommendedName>
</protein>
<sequence length="423" mass="47145">MRKKLVFLLPVLLLLVLSVSCARKDLSPYEADTSHDAADMSTAVLNLDVSGRLIDNNLAVGTDPEDQTSWITIMFSNNMEGGNVDVHVYEYTTSGIDDEVEFTKEWDHGTFGSVLLLKPADDLDYNQNYVLKINASGTSDRYGKKLDKDGDEVGGETPDDDYLFYFVTRKSDGSNGDAIPWIEDTLTPVVTSGVLATDGSSLYGTMYFDFRVCIRIQDRTYNSGGTVIYEDIDDNTVNENTVKVLDYYTGEEVSGSVSYNKDNTSPLYRYVIFEPDDQFQPNHMYILRLYAGITDEEGNKLYETTPYNDYIFATFFQDHNGDTLEIDFRAPYIMNYQRDGAYGRIYFNEPIDHNTVGPATIYATGGRQLTYQVGEVMYNGKLVSVVSVSRVDGNNIAGTTVTITGAIKDLAGNLKGSVSTHTF</sequence>
<proteinExistence type="predicted"/>
<reference evidence="3" key="1">
    <citation type="journal article" date="2020" name="mSystems">
        <title>Genome- and Community-Level Interaction Insights into Carbon Utilization and Element Cycling Functions of Hydrothermarchaeota in Hydrothermal Sediment.</title>
        <authorList>
            <person name="Zhou Z."/>
            <person name="Liu Y."/>
            <person name="Xu W."/>
            <person name="Pan J."/>
            <person name="Luo Z.H."/>
            <person name="Li M."/>
        </authorList>
    </citation>
    <scope>NUCLEOTIDE SEQUENCE [LARGE SCALE GENOMIC DNA]</scope>
    <source>
        <strain evidence="3">HyVt-102</strain>
    </source>
</reference>
<dbReference type="InterPro" id="IPR014755">
    <property type="entry name" value="Cu-Rt/internalin_Ig-like"/>
</dbReference>
<gene>
    <name evidence="3" type="ORF">ENF18_08750</name>
</gene>
<feature type="signal peptide" evidence="2">
    <location>
        <begin position="1"/>
        <end position="22"/>
    </location>
</feature>
<organism evidence="3">
    <name type="scientific">candidate division WOR-3 bacterium</name>
    <dbReference type="NCBI Taxonomy" id="2052148"/>
    <lineage>
        <taxon>Bacteria</taxon>
        <taxon>Bacteria division WOR-3</taxon>
    </lineage>
</organism>
<dbReference type="Proteomes" id="UP000885847">
    <property type="component" value="Unassembled WGS sequence"/>
</dbReference>
<comment type="caution">
    <text evidence="3">The sequence shown here is derived from an EMBL/GenBank/DDBJ whole genome shotgun (WGS) entry which is preliminary data.</text>
</comment>
<feature type="chain" id="PRO_5028019442" description="SbsA Ig-like domain-containing protein" evidence="2">
    <location>
        <begin position="23"/>
        <end position="423"/>
    </location>
</feature>
<dbReference type="AlphaFoldDB" id="A0A7C0ZFR0"/>
<accession>A0A7C0ZFR0</accession>
<evidence type="ECO:0000256" key="1">
    <source>
        <dbReference type="ARBA" id="ARBA00022729"/>
    </source>
</evidence>
<name>A0A7C0ZFR0_UNCW3</name>